<dbReference type="PANTHER" id="PTHR31701:SF2">
    <property type="entry name" value="ENDOPLASMIC RETICULUM MEMBRANE-ASSOCIATED RNA DEGRADATION PROTEIN"/>
    <property type="match status" value="1"/>
</dbReference>
<evidence type="ECO:0000313" key="3">
    <source>
        <dbReference type="Proteomes" id="UP000780801"/>
    </source>
</evidence>
<sequence length="268" mass="29975">MLLGSPRTLNVRNLVWHGFITTNDQGRLPLDAYGAMLITLTMTIATNAQRYFKASSTISLNIRYLNPKTFYFGDATTMTTLPISSKATTKTGLTTRRLDDICEFDPIYAQCAFGSTPIAQTNDSVELVSKLKDLIHSSSFVIPGTENQWNQSCQYLLPICQSVLDGQPSEEVDHTFSPFLFVISTLPLVEHALRLKYVDVNKCKKDRQFALIQGEYYLTMDVILDSAVPQEYFDPKSPADGDAEKDSDTVEIRNRLRGELGSGIMVSY</sequence>
<dbReference type="Proteomes" id="UP000780801">
    <property type="component" value="Unassembled WGS sequence"/>
</dbReference>
<reference evidence="2" key="1">
    <citation type="journal article" date="2020" name="Fungal Divers.">
        <title>Resolving the Mortierellaceae phylogeny through synthesis of multi-gene phylogenetics and phylogenomics.</title>
        <authorList>
            <person name="Vandepol N."/>
            <person name="Liber J."/>
            <person name="Desiro A."/>
            <person name="Na H."/>
            <person name="Kennedy M."/>
            <person name="Barry K."/>
            <person name="Grigoriev I.V."/>
            <person name="Miller A.N."/>
            <person name="O'Donnell K."/>
            <person name="Stajich J.E."/>
            <person name="Bonito G."/>
        </authorList>
    </citation>
    <scope>NUCLEOTIDE SEQUENCE</scope>
    <source>
        <strain evidence="2">KOD1015</strain>
    </source>
</reference>
<protein>
    <recommendedName>
        <fullName evidence="1">DUF4209 domain-containing protein</fullName>
    </recommendedName>
</protein>
<organism evidence="2 3">
    <name type="scientific">Lunasporangiospora selenospora</name>
    <dbReference type="NCBI Taxonomy" id="979761"/>
    <lineage>
        <taxon>Eukaryota</taxon>
        <taxon>Fungi</taxon>
        <taxon>Fungi incertae sedis</taxon>
        <taxon>Mucoromycota</taxon>
        <taxon>Mortierellomycotina</taxon>
        <taxon>Mortierellomycetes</taxon>
        <taxon>Mortierellales</taxon>
        <taxon>Mortierellaceae</taxon>
        <taxon>Lunasporangiospora</taxon>
    </lineage>
</organism>
<dbReference type="AlphaFoldDB" id="A0A9P6FXW9"/>
<keyword evidence="3" id="KW-1185">Reference proteome</keyword>
<dbReference type="Pfam" id="PF13910">
    <property type="entry name" value="DUF4209"/>
    <property type="match status" value="1"/>
</dbReference>
<accession>A0A9P6FXW9</accession>
<evidence type="ECO:0000259" key="1">
    <source>
        <dbReference type="Pfam" id="PF13910"/>
    </source>
</evidence>
<dbReference type="InterPro" id="IPR039635">
    <property type="entry name" value="ERMARD"/>
</dbReference>
<dbReference type="InterPro" id="IPR025209">
    <property type="entry name" value="DUF4209"/>
</dbReference>
<dbReference type="EMBL" id="JAABOA010000558">
    <property type="protein sequence ID" value="KAF9583890.1"/>
    <property type="molecule type" value="Genomic_DNA"/>
</dbReference>
<evidence type="ECO:0000313" key="2">
    <source>
        <dbReference type="EMBL" id="KAF9583890.1"/>
    </source>
</evidence>
<comment type="caution">
    <text evidence="2">The sequence shown here is derived from an EMBL/GenBank/DDBJ whole genome shotgun (WGS) entry which is preliminary data.</text>
</comment>
<proteinExistence type="predicted"/>
<feature type="domain" description="DUF4209" evidence="1">
    <location>
        <begin position="1"/>
        <end position="24"/>
    </location>
</feature>
<dbReference type="OrthoDB" id="49386at2759"/>
<gene>
    <name evidence="2" type="ORF">BGW38_008191</name>
</gene>
<dbReference type="PANTHER" id="PTHR31701">
    <property type="entry name" value="ENDOPLASMIC RETICULUM MEMBRANE-ASSOCIATED RNA DEGRADATION PROTEIN"/>
    <property type="match status" value="1"/>
</dbReference>
<name>A0A9P6FXW9_9FUNG</name>